<dbReference type="InterPro" id="IPR011008">
    <property type="entry name" value="Dimeric_a/b-barrel"/>
</dbReference>
<proteinExistence type="predicted"/>
<name>A0A5C0B340_9BURK</name>
<dbReference type="SUPFAM" id="SSF54909">
    <property type="entry name" value="Dimeric alpha+beta barrel"/>
    <property type="match status" value="1"/>
</dbReference>
<dbReference type="Gene3D" id="3.30.70.100">
    <property type="match status" value="1"/>
</dbReference>
<dbReference type="AlphaFoldDB" id="A0A5C0B340"/>
<dbReference type="GO" id="GO:0004497">
    <property type="term" value="F:monooxygenase activity"/>
    <property type="evidence" value="ECO:0007669"/>
    <property type="project" value="UniProtKB-KW"/>
</dbReference>
<accession>A0A5C0B340</accession>
<dbReference type="Pfam" id="PF03992">
    <property type="entry name" value="ABM"/>
    <property type="match status" value="1"/>
</dbReference>
<evidence type="ECO:0000313" key="2">
    <source>
        <dbReference type="EMBL" id="QEI07620.1"/>
    </source>
</evidence>
<dbReference type="OrthoDB" id="9812192at2"/>
<gene>
    <name evidence="2" type="ORF">FXN63_18575</name>
</gene>
<evidence type="ECO:0000313" key="3">
    <source>
        <dbReference type="Proteomes" id="UP000325161"/>
    </source>
</evidence>
<dbReference type="KEGG" id="pacr:FXN63_18575"/>
<reference evidence="2 3" key="1">
    <citation type="submission" date="2019-08" db="EMBL/GenBank/DDBJ databases">
        <title>Amphibian skin-associated Pigmentiphaga: genome sequence and occurrence across geography and hosts.</title>
        <authorList>
            <person name="Bletz M.C."/>
            <person name="Bunk B."/>
            <person name="Sproeer C."/>
            <person name="Biwer P."/>
            <person name="Reiter S."/>
            <person name="Rabemananjara F.C.E."/>
            <person name="Schulz S."/>
            <person name="Overmann J."/>
            <person name="Vences M."/>
        </authorList>
    </citation>
    <scope>NUCLEOTIDE SEQUENCE [LARGE SCALE GENOMIC DNA]</scope>
    <source>
        <strain evidence="2 3">Mada1488</strain>
    </source>
</reference>
<feature type="domain" description="ABM" evidence="1">
    <location>
        <begin position="71"/>
        <end position="160"/>
    </location>
</feature>
<keyword evidence="2" id="KW-0503">Monooxygenase</keyword>
<dbReference type="InterPro" id="IPR007138">
    <property type="entry name" value="ABM_dom"/>
</dbReference>
<dbReference type="EMBL" id="CP043046">
    <property type="protein sequence ID" value="QEI07620.1"/>
    <property type="molecule type" value="Genomic_DNA"/>
</dbReference>
<dbReference type="InterPro" id="IPR050744">
    <property type="entry name" value="AI-2_Isomerase_LsrG"/>
</dbReference>
<dbReference type="Proteomes" id="UP000325161">
    <property type="component" value="Chromosome"/>
</dbReference>
<dbReference type="PROSITE" id="PS51725">
    <property type="entry name" value="ABM"/>
    <property type="match status" value="1"/>
</dbReference>
<protein>
    <submittedName>
        <fullName evidence="2">Antibiotic biosynthesis monooxygenase</fullName>
    </submittedName>
</protein>
<sequence length="172" mass="19173">MSVPCRCSLPRSPATCSRHCWPTSSLARQVPSVQSRVGLLRPCASAVRVRCKLRDRQIPSAYIKKKRMHQVTNLAIARAKSGCSDELGELLMTLVTASRAEAGCVAYEVHRANDDGDMWMLYETWESPAHVNKHFQSAHMRDFALASKPLVEGAPDLHSFTRICPSQWPVKA</sequence>
<dbReference type="PANTHER" id="PTHR33336:SF3">
    <property type="entry name" value="ABM DOMAIN-CONTAINING PROTEIN"/>
    <property type="match status" value="1"/>
</dbReference>
<evidence type="ECO:0000259" key="1">
    <source>
        <dbReference type="PROSITE" id="PS51725"/>
    </source>
</evidence>
<dbReference type="PANTHER" id="PTHR33336">
    <property type="entry name" value="QUINOL MONOOXYGENASE YGIN-RELATED"/>
    <property type="match status" value="1"/>
</dbReference>
<keyword evidence="2" id="KW-0560">Oxidoreductase</keyword>
<organism evidence="2 3">
    <name type="scientific">Pigmentiphaga aceris</name>
    <dbReference type="NCBI Taxonomy" id="1940612"/>
    <lineage>
        <taxon>Bacteria</taxon>
        <taxon>Pseudomonadati</taxon>
        <taxon>Pseudomonadota</taxon>
        <taxon>Betaproteobacteria</taxon>
        <taxon>Burkholderiales</taxon>
        <taxon>Alcaligenaceae</taxon>
        <taxon>Pigmentiphaga</taxon>
    </lineage>
</organism>
<keyword evidence="3" id="KW-1185">Reference proteome</keyword>